<protein>
    <submittedName>
        <fullName evidence="10">WD repeat-containing protein 96</fullName>
    </submittedName>
</protein>
<accession>A0A8E0RW96</accession>
<evidence type="ECO:0000256" key="9">
    <source>
        <dbReference type="SAM" id="Coils"/>
    </source>
</evidence>
<evidence type="ECO:0000256" key="3">
    <source>
        <dbReference type="ARBA" id="ARBA00022490"/>
    </source>
</evidence>
<evidence type="ECO:0000256" key="4">
    <source>
        <dbReference type="ARBA" id="ARBA00022574"/>
    </source>
</evidence>
<comment type="subcellular location">
    <subcellularLocation>
        <location evidence="1">Cell projection</location>
        <location evidence="1">Cilium</location>
    </subcellularLocation>
    <subcellularLocation>
        <location evidence="2">Cytoplasm</location>
        <location evidence="2">Cytoskeleton</location>
    </subcellularLocation>
</comment>
<reference evidence="10" key="1">
    <citation type="submission" date="2019-05" db="EMBL/GenBank/DDBJ databases">
        <title>Annotation for the trematode Fasciolopsis buski.</title>
        <authorList>
            <person name="Choi Y.-J."/>
        </authorList>
    </citation>
    <scope>NUCLEOTIDE SEQUENCE</scope>
    <source>
        <strain evidence="10">HT</strain>
        <tissue evidence="10">Whole worm</tissue>
    </source>
</reference>
<keyword evidence="6 9" id="KW-0175">Coiled coil</keyword>
<dbReference type="OrthoDB" id="535167at2759"/>
<evidence type="ECO:0000313" key="11">
    <source>
        <dbReference type="Proteomes" id="UP000728185"/>
    </source>
</evidence>
<keyword evidence="8" id="KW-0966">Cell projection</keyword>
<proteinExistence type="predicted"/>
<name>A0A8E0RW96_9TREM</name>
<dbReference type="GO" id="GO:0005930">
    <property type="term" value="C:axoneme"/>
    <property type="evidence" value="ECO:0007669"/>
    <property type="project" value="TreeGrafter"/>
</dbReference>
<dbReference type="Pfam" id="PF25828">
    <property type="entry name" value="CC_Cfap43"/>
    <property type="match status" value="1"/>
</dbReference>
<dbReference type="Proteomes" id="UP000728185">
    <property type="component" value="Unassembled WGS sequence"/>
</dbReference>
<dbReference type="AlphaFoldDB" id="A0A8E0RW96"/>
<evidence type="ECO:0000256" key="8">
    <source>
        <dbReference type="ARBA" id="ARBA00023273"/>
    </source>
</evidence>
<evidence type="ECO:0000256" key="1">
    <source>
        <dbReference type="ARBA" id="ARBA00004138"/>
    </source>
</evidence>
<gene>
    <name evidence="10" type="ORF">FBUS_07286</name>
</gene>
<keyword evidence="7" id="KW-0206">Cytoskeleton</keyword>
<comment type="caution">
    <text evidence="10">The sequence shown here is derived from an EMBL/GenBank/DDBJ whole genome shotgun (WGS) entry which is preliminary data.</text>
</comment>
<sequence length="164" mass="19405">MFDDVYEKKESGLGRIHSRLARVRKILIDLQQPGSAVAIFDPQFSPEEQPEQLLTVHDAEITVEKYLSPAQLAELEAKRVAEEERKRRERLDNWRERGLEEMMGGVLEIRKEDELKKDVPKPAFLLTGKPLGHWTEDDKRLYAEYERKVKELNEEREKYRKVCR</sequence>
<keyword evidence="3" id="KW-0963">Cytoplasm</keyword>
<evidence type="ECO:0000313" key="10">
    <source>
        <dbReference type="EMBL" id="KAA0195458.1"/>
    </source>
</evidence>
<evidence type="ECO:0000256" key="5">
    <source>
        <dbReference type="ARBA" id="ARBA00022737"/>
    </source>
</evidence>
<evidence type="ECO:0000256" key="2">
    <source>
        <dbReference type="ARBA" id="ARBA00004245"/>
    </source>
</evidence>
<organism evidence="10 11">
    <name type="scientific">Fasciolopsis buskii</name>
    <dbReference type="NCBI Taxonomy" id="27845"/>
    <lineage>
        <taxon>Eukaryota</taxon>
        <taxon>Metazoa</taxon>
        <taxon>Spiralia</taxon>
        <taxon>Lophotrochozoa</taxon>
        <taxon>Platyhelminthes</taxon>
        <taxon>Trematoda</taxon>
        <taxon>Digenea</taxon>
        <taxon>Plagiorchiida</taxon>
        <taxon>Echinostomata</taxon>
        <taxon>Echinostomatoidea</taxon>
        <taxon>Fasciolidae</taxon>
        <taxon>Fasciolopsis</taxon>
    </lineage>
</organism>
<dbReference type="GO" id="GO:0060271">
    <property type="term" value="P:cilium assembly"/>
    <property type="evidence" value="ECO:0007669"/>
    <property type="project" value="TreeGrafter"/>
</dbReference>
<dbReference type="PANTHER" id="PTHR14885:SF1">
    <property type="entry name" value="CILIA- AND FLAGELLA-ASSOCIATED PROTEIN 43"/>
    <property type="match status" value="1"/>
</dbReference>
<feature type="coiled-coil region" evidence="9">
    <location>
        <begin position="135"/>
        <end position="162"/>
    </location>
</feature>
<evidence type="ECO:0000256" key="6">
    <source>
        <dbReference type="ARBA" id="ARBA00023054"/>
    </source>
</evidence>
<dbReference type="EMBL" id="LUCM01003691">
    <property type="protein sequence ID" value="KAA0195458.1"/>
    <property type="molecule type" value="Genomic_DNA"/>
</dbReference>
<keyword evidence="4" id="KW-0853">WD repeat</keyword>
<dbReference type="PANTHER" id="PTHR14885">
    <property type="entry name" value="CILIA- AND FLAGELLA-ASSOCIATED PROTEIN 43-RELATED"/>
    <property type="match status" value="1"/>
</dbReference>
<keyword evidence="5" id="KW-0677">Repeat</keyword>
<keyword evidence="11" id="KW-1185">Reference proteome</keyword>
<evidence type="ECO:0000256" key="7">
    <source>
        <dbReference type="ARBA" id="ARBA00023212"/>
    </source>
</evidence>